<dbReference type="EMBL" id="JAMZIH010006203">
    <property type="protein sequence ID" value="KAJ1674167.1"/>
    <property type="molecule type" value="Genomic_DNA"/>
</dbReference>
<comment type="caution">
    <text evidence="1">The sequence shown here is derived from an EMBL/GenBank/DDBJ whole genome shotgun (WGS) entry which is preliminary data.</text>
</comment>
<evidence type="ECO:0000313" key="1">
    <source>
        <dbReference type="EMBL" id="KAJ1674167.1"/>
    </source>
</evidence>
<protein>
    <submittedName>
        <fullName evidence="1">Uncharacterized protein</fullName>
    </submittedName>
</protein>
<reference evidence="1" key="1">
    <citation type="submission" date="2022-06" db="EMBL/GenBank/DDBJ databases">
        <title>Phylogenomic reconstructions and comparative analyses of Kickxellomycotina fungi.</title>
        <authorList>
            <person name="Reynolds N.K."/>
            <person name="Stajich J.E."/>
            <person name="Barry K."/>
            <person name="Grigoriev I.V."/>
            <person name="Crous P."/>
            <person name="Smith M.E."/>
        </authorList>
    </citation>
    <scope>NUCLEOTIDE SEQUENCE</scope>
    <source>
        <strain evidence="1">RSA 2271</strain>
    </source>
</reference>
<proteinExistence type="predicted"/>
<gene>
    <name evidence="1" type="ORF">EV182_003827</name>
</gene>
<keyword evidence="2" id="KW-1185">Reference proteome</keyword>
<dbReference type="Proteomes" id="UP001145114">
    <property type="component" value="Unassembled WGS sequence"/>
</dbReference>
<accession>A0ACC1HCH4</accession>
<evidence type="ECO:0000313" key="2">
    <source>
        <dbReference type="Proteomes" id="UP001145114"/>
    </source>
</evidence>
<sequence>MSLVRFINNLVHSSPRQIWNSFRKLDDIKWGKKVGVDQFGNTYYENPTERYGRDRWVVTAGPKSQADANKIPPVCMKGESKEILPKWINMSSNENPTGTSKGYKTYNTTRSKYSAWEPEARPRS</sequence>
<organism evidence="1 2">
    <name type="scientific">Spiromyces aspiralis</name>
    <dbReference type="NCBI Taxonomy" id="68401"/>
    <lineage>
        <taxon>Eukaryota</taxon>
        <taxon>Fungi</taxon>
        <taxon>Fungi incertae sedis</taxon>
        <taxon>Zoopagomycota</taxon>
        <taxon>Kickxellomycotina</taxon>
        <taxon>Kickxellomycetes</taxon>
        <taxon>Kickxellales</taxon>
        <taxon>Kickxellaceae</taxon>
        <taxon>Spiromyces</taxon>
    </lineage>
</organism>
<name>A0ACC1HCH4_9FUNG</name>